<dbReference type="Proteomes" id="UP000626242">
    <property type="component" value="Unassembled WGS sequence"/>
</dbReference>
<keyword evidence="1" id="KW-0812">Transmembrane</keyword>
<accession>A0ABR8WQY8</accession>
<evidence type="ECO:0000313" key="3">
    <source>
        <dbReference type="Proteomes" id="UP000626242"/>
    </source>
</evidence>
<keyword evidence="3" id="KW-1185">Reference proteome</keyword>
<reference evidence="2 3" key="1">
    <citation type="submission" date="2020-08" db="EMBL/GenBank/DDBJ databases">
        <title>A Genomic Blueprint of the Chicken Gut Microbiome.</title>
        <authorList>
            <person name="Gilroy R."/>
            <person name="Ravi A."/>
            <person name="Getino M."/>
            <person name="Pursley I."/>
            <person name="Horton D.L."/>
            <person name="Alikhan N.-F."/>
            <person name="Baker D."/>
            <person name="Gharbi K."/>
            <person name="Hall N."/>
            <person name="Watson M."/>
            <person name="Adriaenssens E.M."/>
            <person name="Foster-Nyarko E."/>
            <person name="Jarju S."/>
            <person name="Secka A."/>
            <person name="Antonio M."/>
            <person name="Oren A."/>
            <person name="Chaudhuri R."/>
            <person name="La Ragione R.M."/>
            <person name="Hildebrand F."/>
            <person name="Pallen M.J."/>
        </authorList>
    </citation>
    <scope>NUCLEOTIDE SEQUENCE [LARGE SCALE GENOMIC DNA]</scope>
    <source>
        <strain evidence="2 3">Sa1CVA4</strain>
    </source>
</reference>
<name>A0ABR8WQY8_9FLAO</name>
<organism evidence="2 3">
    <name type="scientific">Kaistella pullorum</name>
    <dbReference type="NCBI Taxonomy" id="2763074"/>
    <lineage>
        <taxon>Bacteria</taxon>
        <taxon>Pseudomonadati</taxon>
        <taxon>Bacteroidota</taxon>
        <taxon>Flavobacteriia</taxon>
        <taxon>Flavobacteriales</taxon>
        <taxon>Weeksellaceae</taxon>
        <taxon>Chryseobacterium group</taxon>
        <taxon>Kaistella</taxon>
    </lineage>
</organism>
<gene>
    <name evidence="2" type="ORF">H9628_11800</name>
</gene>
<evidence type="ECO:0000313" key="2">
    <source>
        <dbReference type="EMBL" id="MBD8019151.1"/>
    </source>
</evidence>
<proteinExistence type="predicted"/>
<feature type="transmembrane region" description="Helical" evidence="1">
    <location>
        <begin position="107"/>
        <end position="125"/>
    </location>
</feature>
<evidence type="ECO:0000256" key="1">
    <source>
        <dbReference type="SAM" id="Phobius"/>
    </source>
</evidence>
<keyword evidence="1" id="KW-0472">Membrane</keyword>
<protein>
    <submittedName>
        <fullName evidence="2">Uncharacterized protein</fullName>
    </submittedName>
</protein>
<comment type="caution">
    <text evidence="2">The sequence shown here is derived from an EMBL/GenBank/DDBJ whole genome shotgun (WGS) entry which is preliminary data.</text>
</comment>
<keyword evidence="1" id="KW-1133">Transmembrane helix</keyword>
<dbReference type="RefSeq" id="WP_251834347.1">
    <property type="nucleotide sequence ID" value="NZ_JACSPS010000017.1"/>
</dbReference>
<sequence length="130" mass="14240">MFQGSKLPVDGRFLVTSGVYGGLRLLPQISVQNPDFKLSENSDTKADFRNPPYTMLPPVRARNIIPGRLSDHEMPEPVVLLSEKARISNAELITKTDLGPAEGSMGGNVWVFLLAGIIITGVCKYNKKNN</sequence>
<dbReference type="EMBL" id="JACSPS010000017">
    <property type="protein sequence ID" value="MBD8019151.1"/>
    <property type="molecule type" value="Genomic_DNA"/>
</dbReference>